<dbReference type="AlphaFoldDB" id="A0AAD4GDS8"/>
<evidence type="ECO:0000256" key="1">
    <source>
        <dbReference type="SAM" id="Phobius"/>
    </source>
</evidence>
<name>A0AAD4GDS8_BOLED</name>
<reference evidence="3" key="2">
    <citation type="journal article" date="2020" name="Nat. Commun.">
        <title>Large-scale genome sequencing of mycorrhizal fungi provides insights into the early evolution of symbiotic traits.</title>
        <authorList>
            <person name="Miyauchi S."/>
            <person name="Kiss E."/>
            <person name="Kuo A."/>
            <person name="Drula E."/>
            <person name="Kohler A."/>
            <person name="Sanchez-Garcia M."/>
            <person name="Morin E."/>
            <person name="Andreopoulos B."/>
            <person name="Barry K.W."/>
            <person name="Bonito G."/>
            <person name="Buee M."/>
            <person name="Carver A."/>
            <person name="Chen C."/>
            <person name="Cichocki N."/>
            <person name="Clum A."/>
            <person name="Culley D."/>
            <person name="Crous P.W."/>
            <person name="Fauchery L."/>
            <person name="Girlanda M."/>
            <person name="Hayes R.D."/>
            <person name="Keri Z."/>
            <person name="LaButti K."/>
            <person name="Lipzen A."/>
            <person name="Lombard V."/>
            <person name="Magnuson J."/>
            <person name="Maillard F."/>
            <person name="Murat C."/>
            <person name="Nolan M."/>
            <person name="Ohm R.A."/>
            <person name="Pangilinan J."/>
            <person name="Pereira M.F."/>
            <person name="Perotto S."/>
            <person name="Peter M."/>
            <person name="Pfister S."/>
            <person name="Riley R."/>
            <person name="Sitrit Y."/>
            <person name="Stielow J.B."/>
            <person name="Szollosi G."/>
            <person name="Zifcakova L."/>
            <person name="Stursova M."/>
            <person name="Spatafora J.W."/>
            <person name="Tedersoo L."/>
            <person name="Vaario L.M."/>
            <person name="Yamada A."/>
            <person name="Yan M."/>
            <person name="Wang P."/>
            <person name="Xu J."/>
            <person name="Bruns T."/>
            <person name="Baldrian P."/>
            <person name="Vilgalys R."/>
            <person name="Dunand C."/>
            <person name="Henrissat B."/>
            <person name="Grigoriev I.V."/>
            <person name="Hibbett D."/>
            <person name="Nagy L.G."/>
            <person name="Martin F.M."/>
        </authorList>
    </citation>
    <scope>NUCLEOTIDE SEQUENCE</scope>
    <source>
        <strain evidence="3">BED1</strain>
    </source>
</reference>
<gene>
    <name evidence="3" type="ORF">L210DRAFT_3547410</name>
    <name evidence="2" type="ORF">L210DRAFT_3578849</name>
</gene>
<feature type="transmembrane region" description="Helical" evidence="1">
    <location>
        <begin position="12"/>
        <end position="34"/>
    </location>
</feature>
<dbReference type="Proteomes" id="UP001194468">
    <property type="component" value="Unassembled WGS sequence"/>
</dbReference>
<feature type="transmembrane region" description="Helical" evidence="1">
    <location>
        <begin position="40"/>
        <end position="62"/>
    </location>
</feature>
<organism evidence="3 4">
    <name type="scientific">Boletus edulis BED1</name>
    <dbReference type="NCBI Taxonomy" id="1328754"/>
    <lineage>
        <taxon>Eukaryota</taxon>
        <taxon>Fungi</taxon>
        <taxon>Dikarya</taxon>
        <taxon>Basidiomycota</taxon>
        <taxon>Agaricomycotina</taxon>
        <taxon>Agaricomycetes</taxon>
        <taxon>Agaricomycetidae</taxon>
        <taxon>Boletales</taxon>
        <taxon>Boletineae</taxon>
        <taxon>Boletaceae</taxon>
        <taxon>Boletoideae</taxon>
        <taxon>Boletus</taxon>
    </lineage>
</organism>
<sequence length="66" mass="7470">MQKHVVFRIVIMLWSVTVPVMRLIVLLSTLVFGHPFVPVLALRGSALPCTVCMTTLVIFFGWRRGD</sequence>
<keyword evidence="1" id="KW-0812">Transmembrane</keyword>
<evidence type="ECO:0000313" key="4">
    <source>
        <dbReference type="Proteomes" id="UP001194468"/>
    </source>
</evidence>
<evidence type="ECO:0000313" key="2">
    <source>
        <dbReference type="EMBL" id="KAF8418628.1"/>
    </source>
</evidence>
<dbReference type="EMBL" id="WHUW01000019">
    <property type="protein sequence ID" value="KAF8437294.1"/>
    <property type="molecule type" value="Genomic_DNA"/>
</dbReference>
<accession>A0AAD4GDS8</accession>
<proteinExistence type="predicted"/>
<evidence type="ECO:0000313" key="3">
    <source>
        <dbReference type="EMBL" id="KAF8437294.1"/>
    </source>
</evidence>
<keyword evidence="1" id="KW-1133">Transmembrane helix</keyword>
<dbReference type="EMBL" id="WHUW01000192">
    <property type="protein sequence ID" value="KAF8418628.1"/>
    <property type="molecule type" value="Genomic_DNA"/>
</dbReference>
<protein>
    <submittedName>
        <fullName evidence="3">Uncharacterized protein</fullName>
    </submittedName>
</protein>
<reference evidence="3" key="1">
    <citation type="submission" date="2019-10" db="EMBL/GenBank/DDBJ databases">
        <authorList>
            <consortium name="DOE Joint Genome Institute"/>
            <person name="Kuo A."/>
            <person name="Miyauchi S."/>
            <person name="Kiss E."/>
            <person name="Drula E."/>
            <person name="Kohler A."/>
            <person name="Sanchez-Garcia M."/>
            <person name="Andreopoulos B."/>
            <person name="Barry K.W."/>
            <person name="Bonito G."/>
            <person name="Buee M."/>
            <person name="Carver A."/>
            <person name="Chen C."/>
            <person name="Cichocki N."/>
            <person name="Clum A."/>
            <person name="Culley D."/>
            <person name="Crous P.W."/>
            <person name="Fauchery L."/>
            <person name="Girlanda M."/>
            <person name="Hayes R."/>
            <person name="Keri Z."/>
            <person name="LaButti K."/>
            <person name="Lipzen A."/>
            <person name="Lombard V."/>
            <person name="Magnuson J."/>
            <person name="Maillard F."/>
            <person name="Morin E."/>
            <person name="Murat C."/>
            <person name="Nolan M."/>
            <person name="Ohm R."/>
            <person name="Pangilinan J."/>
            <person name="Pereira M."/>
            <person name="Perotto S."/>
            <person name="Peter M."/>
            <person name="Riley R."/>
            <person name="Sitrit Y."/>
            <person name="Stielow B."/>
            <person name="Szollosi G."/>
            <person name="Zifcakova L."/>
            <person name="Stursova M."/>
            <person name="Spatafora J.W."/>
            <person name="Tedersoo L."/>
            <person name="Vaario L.-M."/>
            <person name="Yamada A."/>
            <person name="Yan M."/>
            <person name="Wang P."/>
            <person name="Xu J."/>
            <person name="Bruns T."/>
            <person name="Baldrian P."/>
            <person name="Vilgalys R."/>
            <person name="Henrissat B."/>
            <person name="Grigoriev I.V."/>
            <person name="Hibbett D."/>
            <person name="Nagy L.G."/>
            <person name="Martin F.M."/>
        </authorList>
    </citation>
    <scope>NUCLEOTIDE SEQUENCE</scope>
    <source>
        <strain evidence="3">BED1</strain>
    </source>
</reference>
<comment type="caution">
    <text evidence="3">The sequence shown here is derived from an EMBL/GenBank/DDBJ whole genome shotgun (WGS) entry which is preliminary data.</text>
</comment>
<keyword evidence="1" id="KW-0472">Membrane</keyword>
<keyword evidence="4" id="KW-1185">Reference proteome</keyword>